<evidence type="ECO:0000256" key="1">
    <source>
        <dbReference type="SAM" id="Phobius"/>
    </source>
</evidence>
<dbReference type="Proteomes" id="UP000475862">
    <property type="component" value="Unassembled WGS sequence"/>
</dbReference>
<keyword evidence="1" id="KW-0812">Transmembrane</keyword>
<keyword evidence="3" id="KW-1185">Reference proteome</keyword>
<feature type="transmembrane region" description="Helical" evidence="1">
    <location>
        <begin position="116"/>
        <end position="139"/>
    </location>
</feature>
<reference evidence="2 3" key="1">
    <citation type="submission" date="2019-08" db="EMBL/GenBank/DDBJ databases">
        <title>The genome of the soybean aphid Biotype 1, its phylome, world population structure and adaptation to the North American continent.</title>
        <authorList>
            <person name="Giordano R."/>
            <person name="Donthu R.K."/>
            <person name="Hernandez A.G."/>
            <person name="Wright C.L."/>
            <person name="Zimin A.V."/>
        </authorList>
    </citation>
    <scope>NUCLEOTIDE SEQUENCE [LARGE SCALE GENOMIC DNA]</scope>
    <source>
        <tissue evidence="2">Whole aphids</tissue>
    </source>
</reference>
<organism evidence="2 3">
    <name type="scientific">Aphis glycines</name>
    <name type="common">Soybean aphid</name>
    <dbReference type="NCBI Taxonomy" id="307491"/>
    <lineage>
        <taxon>Eukaryota</taxon>
        <taxon>Metazoa</taxon>
        <taxon>Ecdysozoa</taxon>
        <taxon>Arthropoda</taxon>
        <taxon>Hexapoda</taxon>
        <taxon>Insecta</taxon>
        <taxon>Pterygota</taxon>
        <taxon>Neoptera</taxon>
        <taxon>Paraneoptera</taxon>
        <taxon>Hemiptera</taxon>
        <taxon>Sternorrhyncha</taxon>
        <taxon>Aphidomorpha</taxon>
        <taxon>Aphidoidea</taxon>
        <taxon>Aphididae</taxon>
        <taxon>Aphidini</taxon>
        <taxon>Aphis</taxon>
        <taxon>Aphis</taxon>
    </lineage>
</organism>
<comment type="caution">
    <text evidence="2">The sequence shown here is derived from an EMBL/GenBank/DDBJ whole genome shotgun (WGS) entry which is preliminary data.</text>
</comment>
<keyword evidence="1" id="KW-1133">Transmembrane helix</keyword>
<proteinExistence type="predicted"/>
<sequence length="338" mass="39592">MCPKVLDRIYQIDKFDLDWTFQKKKKGTLKVDKCINIYESRLDIIICFVKCILLNSQKELCIALVIEFKMLIIARRIRNCFEFLWIVLSMLRCKKILCLFRPNNCPTKTKEFGTGIAYCLPLLTVFLMAIYLTEILVFITAKLQARQICLNKIDRSVFSKKSYSEVELNEKYSGLTANEVLKALLDEELVYKISFSRLSVVTVERGVVDLQSILRFHVRDDNEQFLILVITTYNQESLTLAIKAVKLKQLSFRKTLENGSLQNFKTSINFQLFLTNKFFGILKNIPEIGPLDPMLRYRILTIMKQPVYHWNRITGQITYINLLYSRKSKLDEYAHTEL</sequence>
<evidence type="ECO:0000313" key="2">
    <source>
        <dbReference type="EMBL" id="KAE9544041.1"/>
    </source>
</evidence>
<keyword evidence="1" id="KW-0472">Membrane</keyword>
<gene>
    <name evidence="2" type="ORF">AGLY_001730</name>
</gene>
<evidence type="ECO:0000313" key="3">
    <source>
        <dbReference type="Proteomes" id="UP000475862"/>
    </source>
</evidence>
<protein>
    <submittedName>
        <fullName evidence="2">Uncharacterized protein</fullName>
    </submittedName>
</protein>
<accession>A0A6G0U4J1</accession>
<dbReference type="AlphaFoldDB" id="A0A6G0U4J1"/>
<dbReference type="EMBL" id="VYZN01000003">
    <property type="protein sequence ID" value="KAE9544041.1"/>
    <property type="molecule type" value="Genomic_DNA"/>
</dbReference>
<name>A0A6G0U4J1_APHGL</name>